<feature type="compositionally biased region" description="Low complexity" evidence="1">
    <location>
        <begin position="193"/>
        <end position="218"/>
    </location>
</feature>
<feature type="compositionally biased region" description="Basic and acidic residues" evidence="1">
    <location>
        <begin position="140"/>
        <end position="149"/>
    </location>
</feature>
<feature type="region of interest" description="Disordered" evidence="1">
    <location>
        <begin position="654"/>
        <end position="722"/>
    </location>
</feature>
<dbReference type="AlphaFoldDB" id="A0A1L9U4N3"/>
<feature type="region of interest" description="Disordered" evidence="1">
    <location>
        <begin position="172"/>
        <end position="255"/>
    </location>
</feature>
<dbReference type="EMBL" id="KV878698">
    <property type="protein sequence ID" value="OJJ66626.1"/>
    <property type="molecule type" value="Genomic_DNA"/>
</dbReference>
<proteinExistence type="predicted"/>
<feature type="compositionally biased region" description="Basic and acidic residues" evidence="1">
    <location>
        <begin position="673"/>
        <end position="687"/>
    </location>
</feature>
<evidence type="ECO:0000313" key="2">
    <source>
        <dbReference type="EMBL" id="OJJ66626.1"/>
    </source>
</evidence>
<accession>A0A1L9U4N3</accession>
<dbReference type="RefSeq" id="XP_067473876.1">
    <property type="nucleotide sequence ID" value="XM_067618915.1"/>
</dbReference>
<dbReference type="Proteomes" id="UP000184499">
    <property type="component" value="Unassembled WGS sequence"/>
</dbReference>
<name>A0A1L9U4N3_ASPBC</name>
<feature type="compositionally biased region" description="Low complexity" evidence="1">
    <location>
        <begin position="379"/>
        <end position="389"/>
    </location>
</feature>
<evidence type="ECO:0000256" key="1">
    <source>
        <dbReference type="SAM" id="MobiDB-lite"/>
    </source>
</evidence>
<feature type="compositionally biased region" description="Low complexity" evidence="1">
    <location>
        <begin position="661"/>
        <end position="672"/>
    </location>
</feature>
<organism evidence="2 3">
    <name type="scientific">Aspergillus brasiliensis (strain CBS 101740 / IMI 381727 / IBT 21946)</name>
    <dbReference type="NCBI Taxonomy" id="767769"/>
    <lineage>
        <taxon>Eukaryota</taxon>
        <taxon>Fungi</taxon>
        <taxon>Dikarya</taxon>
        <taxon>Ascomycota</taxon>
        <taxon>Pezizomycotina</taxon>
        <taxon>Eurotiomycetes</taxon>
        <taxon>Eurotiomycetidae</taxon>
        <taxon>Eurotiales</taxon>
        <taxon>Aspergillaceae</taxon>
        <taxon>Aspergillus</taxon>
        <taxon>Aspergillus subgen. Circumdati</taxon>
    </lineage>
</organism>
<protein>
    <submittedName>
        <fullName evidence="2">Uncharacterized protein</fullName>
    </submittedName>
</protein>
<gene>
    <name evidence="2" type="ORF">ASPBRDRAFT_137596</name>
</gene>
<evidence type="ECO:0000313" key="3">
    <source>
        <dbReference type="Proteomes" id="UP000184499"/>
    </source>
</evidence>
<feature type="region of interest" description="Disordered" evidence="1">
    <location>
        <begin position="370"/>
        <end position="461"/>
    </location>
</feature>
<dbReference type="OrthoDB" id="9989112at2759"/>
<keyword evidence="3" id="KW-1185">Reference proteome</keyword>
<feature type="compositionally biased region" description="Basic and acidic residues" evidence="1">
    <location>
        <begin position="25"/>
        <end position="54"/>
    </location>
</feature>
<feature type="compositionally biased region" description="Polar residues" evidence="1">
    <location>
        <begin position="688"/>
        <end position="716"/>
    </location>
</feature>
<feature type="compositionally biased region" description="Polar residues" evidence="1">
    <location>
        <begin position="101"/>
        <end position="114"/>
    </location>
</feature>
<feature type="compositionally biased region" description="Basic and acidic residues" evidence="1">
    <location>
        <begin position="78"/>
        <end position="87"/>
    </location>
</feature>
<sequence length="866" mass="95643">MDGSEHGQTRRQRRSSLSQQLQRVFHLDKRVNKESRRRFSDSAETRTIRTHEQDQEGLLQTDEVGLGDHTSRPATLVKKNEDVDPRTLRGPTAFLGDNEPQKTPTHSISQGTLQLSDSSSLVDVPSGKHGSISSATSINKARDKNERRATRRLEAERLELEKKIIKLEKSEQAHGLNLQSKETRRLTKKQPIRSSSRASSASGDESCSSSRFSSLFLSSRRDSRSRSNSLRRSDGGYPTHLSSDAEKSQSGLHSGLHAARPQIAVTMPNRFGAVISKELATNHALISHQPEPVPMQELMPAIPTNIELKKNSSTEPHPRDIGNGLSQEQVQGYLATTDSNTYRVASRAPSLPVPADLDRLSFAATLNLKSRESGTVKPSGSYQSSTVSSTEIPTKQEKHTRGSYKSTRRAQVAVEGGKTSKNSPVPSSANSQARSLRSAPNRTSTDRYLQRQHKSYVSSPLALSSIVDSRSNLSSSAMETTDSTASQASIEDEHNNMESVKKVIDPKYKQAQPHVTRRLVRGDGSKGEGYLEQPHSINGNPQERSGLGYTWASHHLRSPLSKCIPTNQDRTHEVIPQEPGPLLKPAKMSYTRIHDTKHSITDISVHEAKHAGQDVHLKSQGLQSRERTQACQDLARSFQDAPELQEPEACHVPYESKLTQRRSSNSSTSASSEEPRSEDYNTADEGRSSISLPWQNGITPASFPHNDNTVPNTLDITDNDVLPSVGASTTRLRNTPKERMNGRMEQLRNVQTDGPFEMLFVICCHCGHWHDLPSGLYAKLTSPSTSPVARNHSLSAAQGESRAVRMGISSSLSGQCVDLSDTMSSVSAAKSQFSKSTVQCCWCNHRMDRSCCQGWTTIIRMYQRHH</sequence>
<dbReference type="VEuPathDB" id="FungiDB:ASPBRDRAFT_137596"/>
<feature type="compositionally biased region" description="Low complexity" evidence="1">
    <location>
        <begin position="115"/>
        <end position="124"/>
    </location>
</feature>
<reference evidence="3" key="1">
    <citation type="journal article" date="2017" name="Genome Biol.">
        <title>Comparative genomics reveals high biological diversity and specific adaptations in the industrially and medically important fungal genus Aspergillus.</title>
        <authorList>
            <person name="de Vries R.P."/>
            <person name="Riley R."/>
            <person name="Wiebenga A."/>
            <person name="Aguilar-Osorio G."/>
            <person name="Amillis S."/>
            <person name="Uchima C.A."/>
            <person name="Anderluh G."/>
            <person name="Asadollahi M."/>
            <person name="Askin M."/>
            <person name="Barry K."/>
            <person name="Battaglia E."/>
            <person name="Bayram O."/>
            <person name="Benocci T."/>
            <person name="Braus-Stromeyer S.A."/>
            <person name="Caldana C."/>
            <person name="Canovas D."/>
            <person name="Cerqueira G.C."/>
            <person name="Chen F."/>
            <person name="Chen W."/>
            <person name="Choi C."/>
            <person name="Clum A."/>
            <person name="Dos Santos R.A."/>
            <person name="Damasio A.R."/>
            <person name="Diallinas G."/>
            <person name="Emri T."/>
            <person name="Fekete E."/>
            <person name="Flipphi M."/>
            <person name="Freyberg S."/>
            <person name="Gallo A."/>
            <person name="Gournas C."/>
            <person name="Habgood R."/>
            <person name="Hainaut M."/>
            <person name="Harispe M.L."/>
            <person name="Henrissat B."/>
            <person name="Hilden K.S."/>
            <person name="Hope R."/>
            <person name="Hossain A."/>
            <person name="Karabika E."/>
            <person name="Karaffa L."/>
            <person name="Karanyi Z."/>
            <person name="Krasevec N."/>
            <person name="Kuo A."/>
            <person name="Kusch H."/>
            <person name="LaButti K."/>
            <person name="Lagendijk E.L."/>
            <person name="Lapidus A."/>
            <person name="Levasseur A."/>
            <person name="Lindquist E."/>
            <person name="Lipzen A."/>
            <person name="Logrieco A.F."/>
            <person name="MacCabe A."/>
            <person name="Maekelae M.R."/>
            <person name="Malavazi I."/>
            <person name="Melin P."/>
            <person name="Meyer V."/>
            <person name="Mielnichuk N."/>
            <person name="Miskei M."/>
            <person name="Molnar A.P."/>
            <person name="Mule G."/>
            <person name="Ngan C.Y."/>
            <person name="Orejas M."/>
            <person name="Orosz E."/>
            <person name="Ouedraogo J.P."/>
            <person name="Overkamp K.M."/>
            <person name="Park H.-S."/>
            <person name="Perrone G."/>
            <person name="Piumi F."/>
            <person name="Punt P.J."/>
            <person name="Ram A.F."/>
            <person name="Ramon A."/>
            <person name="Rauscher S."/>
            <person name="Record E."/>
            <person name="Riano-Pachon D.M."/>
            <person name="Robert V."/>
            <person name="Roehrig J."/>
            <person name="Ruller R."/>
            <person name="Salamov A."/>
            <person name="Salih N.S."/>
            <person name="Samson R.A."/>
            <person name="Sandor E."/>
            <person name="Sanguinetti M."/>
            <person name="Schuetze T."/>
            <person name="Sepcic K."/>
            <person name="Shelest E."/>
            <person name="Sherlock G."/>
            <person name="Sophianopoulou V."/>
            <person name="Squina F.M."/>
            <person name="Sun H."/>
            <person name="Susca A."/>
            <person name="Todd R.B."/>
            <person name="Tsang A."/>
            <person name="Unkles S.E."/>
            <person name="van de Wiele N."/>
            <person name="van Rossen-Uffink D."/>
            <person name="Oliveira J.V."/>
            <person name="Vesth T.C."/>
            <person name="Visser J."/>
            <person name="Yu J.-H."/>
            <person name="Zhou M."/>
            <person name="Andersen M.R."/>
            <person name="Archer D.B."/>
            <person name="Baker S.E."/>
            <person name="Benoit I."/>
            <person name="Brakhage A.A."/>
            <person name="Braus G.H."/>
            <person name="Fischer R."/>
            <person name="Frisvad J.C."/>
            <person name="Goldman G.H."/>
            <person name="Houbraken J."/>
            <person name="Oakley B."/>
            <person name="Pocsi I."/>
            <person name="Scazzocchio C."/>
            <person name="Seiboth B."/>
            <person name="vanKuyk P.A."/>
            <person name="Wortman J."/>
            <person name="Dyer P.S."/>
            <person name="Grigoriev I.V."/>
        </authorList>
    </citation>
    <scope>NUCLEOTIDE SEQUENCE [LARGE SCALE GENOMIC DNA]</scope>
    <source>
        <strain evidence="3">CBS 101740 / IMI 381727 / IBT 21946</strain>
    </source>
</reference>
<feature type="region of interest" description="Disordered" evidence="1">
    <location>
        <begin position="1"/>
        <end position="149"/>
    </location>
</feature>
<dbReference type="GeneID" id="93571403"/>
<feature type="compositionally biased region" description="Polar residues" evidence="1">
    <location>
        <begin position="419"/>
        <end position="443"/>
    </location>
</feature>
<dbReference type="STRING" id="767769.A0A1L9U4N3"/>
<dbReference type="OMA" id="CCWCGHN"/>